<feature type="binding site" evidence="9">
    <location>
        <begin position="318"/>
        <end position="320"/>
    </location>
    <ligand>
        <name>ATP</name>
        <dbReference type="ChEBI" id="CHEBI:30616"/>
    </ligand>
</feature>
<feature type="binding site" evidence="9">
    <location>
        <position position="14"/>
    </location>
    <ligand>
        <name>Mg(2+)</name>
        <dbReference type="ChEBI" id="CHEBI:18420"/>
    </ligand>
</feature>
<comment type="pathway">
    <text evidence="9">Metabolic intermediate biosynthesis; acetyl-CoA biosynthesis; acetyl-CoA from acetate: step 1/2.</text>
</comment>
<comment type="catalytic activity">
    <reaction evidence="9">
        <text>acetate + ATP = acetyl phosphate + ADP</text>
        <dbReference type="Rhea" id="RHEA:11352"/>
        <dbReference type="ChEBI" id="CHEBI:22191"/>
        <dbReference type="ChEBI" id="CHEBI:30089"/>
        <dbReference type="ChEBI" id="CHEBI:30616"/>
        <dbReference type="ChEBI" id="CHEBI:456216"/>
        <dbReference type="EC" id="2.7.2.1"/>
    </reaction>
</comment>
<feature type="binding site" evidence="9">
    <location>
        <begin position="243"/>
        <end position="247"/>
    </location>
    <ligand>
        <name>ATP</name>
        <dbReference type="ChEBI" id="CHEBI:30616"/>
    </ligand>
</feature>
<dbReference type="EMBL" id="JACHXO010000003">
    <property type="protein sequence ID" value="MBB3194958.1"/>
    <property type="molecule type" value="Genomic_DNA"/>
</dbReference>
<evidence type="ECO:0000256" key="3">
    <source>
        <dbReference type="ARBA" id="ARBA00022679"/>
    </source>
</evidence>
<feature type="binding site" evidence="9">
    <location>
        <position position="420"/>
    </location>
    <ligand>
        <name>Mg(2+)</name>
        <dbReference type="ChEBI" id="CHEBI:18420"/>
    </ligand>
</feature>
<feature type="binding site" evidence="9">
    <location>
        <position position="21"/>
    </location>
    <ligand>
        <name>ATP</name>
        <dbReference type="ChEBI" id="CHEBI:30616"/>
    </ligand>
</feature>
<dbReference type="Pfam" id="PF00871">
    <property type="entry name" value="Acetate_kinase"/>
    <property type="match status" value="1"/>
</dbReference>
<dbReference type="Gene3D" id="3.30.420.40">
    <property type="match status" value="2"/>
</dbReference>
<sequence length="441" mass="47033">MDPRLEGEFIAVVNAGSSSVKLSMFSLHAREEQQARAAQGPAQGPAGQERRPTAQALPLPLPLRLELHAQVEGLGTAPHFEARHADGSPAGRRDWPVRSLPHDQAIDHLVAFVAEEFPQIEMLGIGHRVVHGGTAYAQPVVVTPEVLAHLDTLVPLAPLHQPHNLAPIRRALTAWPHLPQVACFDTAFHSTQPAVAQPYALPHALFDAGVRRYGFHGLSYEYLSTQLPAVSPRLAQGRVVALHLGNGVSACALRAGRSIGSSMGFTAVEGLPMGTRSGSVDPGVLLYLMDQQGMDARALERLLYQQSGLLGMSGVSSDMRALLASEAPRARWAVDVFVHRIVREIGALAADLGGLDGLLFTAGIGEHAALIRQRVMEGCAWLGVQPDLAANETPPGHSSAAWRLTATGSPCEAWVIPTDEERMVARHTYALLTGDGKAGPP</sequence>
<comment type="similarity">
    <text evidence="1 9 10">Belongs to the acetokinase family.</text>
</comment>
<comment type="cofactor">
    <cofactor evidence="9">
        <name>Mg(2+)</name>
        <dbReference type="ChEBI" id="CHEBI:18420"/>
    </cofactor>
    <cofactor evidence="9">
        <name>Mn(2+)</name>
        <dbReference type="ChEBI" id="CHEBI:29035"/>
    </cofactor>
    <text evidence="9">Mg(2+). Can also accept Mn(2+).</text>
</comment>
<keyword evidence="13" id="KW-1185">Reference proteome</keyword>
<evidence type="ECO:0000256" key="7">
    <source>
        <dbReference type="ARBA" id="ARBA00022840"/>
    </source>
</evidence>
<keyword evidence="3 9" id="KW-0808">Transferase</keyword>
<evidence type="ECO:0000256" key="8">
    <source>
        <dbReference type="ARBA" id="ARBA00022842"/>
    </source>
</evidence>
<feature type="region of interest" description="Disordered" evidence="11">
    <location>
        <begin position="31"/>
        <end position="51"/>
    </location>
</feature>
<keyword evidence="5 9" id="KW-0547">Nucleotide-binding</keyword>
<accession>A0ABR6GS63</accession>
<evidence type="ECO:0000256" key="1">
    <source>
        <dbReference type="ARBA" id="ARBA00008748"/>
    </source>
</evidence>
<gene>
    <name evidence="9" type="primary">ackA</name>
    <name evidence="12" type="ORF">FHS28_002354</name>
</gene>
<evidence type="ECO:0000256" key="6">
    <source>
        <dbReference type="ARBA" id="ARBA00022777"/>
    </source>
</evidence>
<evidence type="ECO:0000256" key="2">
    <source>
        <dbReference type="ARBA" id="ARBA00022490"/>
    </source>
</evidence>
<dbReference type="Proteomes" id="UP000574369">
    <property type="component" value="Unassembled WGS sequence"/>
</dbReference>
<feature type="site" description="Transition state stabilizer" evidence="9">
    <location>
        <position position="216"/>
    </location>
</feature>
<feature type="active site" description="Proton donor/acceptor" evidence="9">
    <location>
        <position position="185"/>
    </location>
</feature>
<dbReference type="InterPro" id="IPR043129">
    <property type="entry name" value="ATPase_NBD"/>
</dbReference>
<comment type="subcellular location">
    <subcellularLocation>
        <location evidence="9">Cytoplasm</location>
    </subcellularLocation>
</comment>
<dbReference type="PRINTS" id="PR00471">
    <property type="entry name" value="ACETATEKNASE"/>
</dbReference>
<evidence type="ECO:0000313" key="12">
    <source>
        <dbReference type="EMBL" id="MBB3194958.1"/>
    </source>
</evidence>
<feature type="binding site" evidence="9">
    <location>
        <position position="128"/>
    </location>
    <ligand>
        <name>substrate</name>
    </ligand>
</feature>
<feature type="compositionally biased region" description="Low complexity" evidence="11">
    <location>
        <begin position="35"/>
        <end position="47"/>
    </location>
</feature>
<dbReference type="HAMAP" id="MF_00020">
    <property type="entry name" value="Acetate_kinase"/>
    <property type="match status" value="1"/>
</dbReference>
<dbReference type="NCBIfam" id="TIGR00016">
    <property type="entry name" value="ackA"/>
    <property type="match status" value="1"/>
</dbReference>
<dbReference type="InterPro" id="IPR023865">
    <property type="entry name" value="Aliphatic_acid_kinase_CS"/>
</dbReference>
<keyword evidence="8 9" id="KW-0460">Magnesium</keyword>
<proteinExistence type="inferred from homology"/>
<protein>
    <recommendedName>
        <fullName evidence="9">Acetate kinase</fullName>
        <ecNumber evidence="9">2.7.2.1</ecNumber>
    </recommendedName>
    <alternativeName>
        <fullName evidence="9">Acetokinase</fullName>
    </alternativeName>
</protein>
<keyword evidence="4 9" id="KW-0479">Metal-binding</keyword>
<keyword evidence="2 9" id="KW-0963">Cytoplasm</keyword>
<dbReference type="RefSeq" id="WP_221193896.1">
    <property type="nucleotide sequence ID" value="NZ_JACHXO010000003.1"/>
</dbReference>
<name>A0ABR6GS63_9BURK</name>
<feature type="site" description="Transition state stabilizer" evidence="9">
    <location>
        <position position="276"/>
    </location>
</feature>
<evidence type="ECO:0000256" key="9">
    <source>
        <dbReference type="HAMAP-Rule" id="MF_00020"/>
    </source>
</evidence>
<evidence type="ECO:0000313" key="13">
    <source>
        <dbReference type="Proteomes" id="UP000574369"/>
    </source>
</evidence>
<comment type="function">
    <text evidence="9">Catalyzes the formation of acetyl phosphate from acetate and ATP. Can also catalyze the reverse reaction.</text>
</comment>
<dbReference type="InterPro" id="IPR000890">
    <property type="entry name" value="Aliphatic_acid_kin_short-chain"/>
</dbReference>
<dbReference type="GO" id="GO:0008776">
    <property type="term" value="F:acetate kinase activity"/>
    <property type="evidence" value="ECO:0007669"/>
    <property type="project" value="UniProtKB-EC"/>
</dbReference>
<dbReference type="PIRSF" id="PIRSF000722">
    <property type="entry name" value="Acetate_prop_kin"/>
    <property type="match status" value="1"/>
</dbReference>
<dbReference type="SUPFAM" id="SSF53067">
    <property type="entry name" value="Actin-like ATPase domain"/>
    <property type="match status" value="2"/>
</dbReference>
<evidence type="ECO:0000256" key="11">
    <source>
        <dbReference type="SAM" id="MobiDB-lite"/>
    </source>
</evidence>
<comment type="subunit">
    <text evidence="9">Homodimer.</text>
</comment>
<comment type="caution">
    <text evidence="12">The sequence shown here is derived from an EMBL/GenBank/DDBJ whole genome shotgun (WGS) entry which is preliminary data.</text>
</comment>
<reference evidence="12 13" key="1">
    <citation type="submission" date="2020-08" db="EMBL/GenBank/DDBJ databases">
        <title>Genomic Encyclopedia of Type Strains, Phase III (KMG-III): the genomes of soil and plant-associated and newly described type strains.</title>
        <authorList>
            <person name="Whitman W."/>
        </authorList>
    </citation>
    <scope>NUCLEOTIDE SEQUENCE [LARGE SCALE GENOMIC DNA]</scope>
    <source>
        <strain evidence="12 13">CECT 7247</strain>
    </source>
</reference>
<evidence type="ECO:0000256" key="4">
    <source>
        <dbReference type="ARBA" id="ARBA00022723"/>
    </source>
</evidence>
<dbReference type="PROSITE" id="PS01076">
    <property type="entry name" value="ACETATE_KINASE_2"/>
    <property type="match status" value="1"/>
</dbReference>
<feature type="binding site" evidence="9">
    <location>
        <begin position="363"/>
        <end position="367"/>
    </location>
    <ligand>
        <name>ATP</name>
        <dbReference type="ChEBI" id="CHEBI:30616"/>
    </ligand>
</feature>
<dbReference type="EC" id="2.7.2.1" evidence="9"/>
<dbReference type="PANTHER" id="PTHR21060:SF21">
    <property type="entry name" value="ACETATE KINASE"/>
    <property type="match status" value="1"/>
</dbReference>
<keyword evidence="7 9" id="KW-0067">ATP-binding</keyword>
<organism evidence="12 13">
    <name type="scientific">Roseateles terrae</name>
    <dbReference type="NCBI Taxonomy" id="431060"/>
    <lineage>
        <taxon>Bacteria</taxon>
        <taxon>Pseudomonadati</taxon>
        <taxon>Pseudomonadota</taxon>
        <taxon>Betaproteobacteria</taxon>
        <taxon>Burkholderiales</taxon>
        <taxon>Sphaerotilaceae</taxon>
        <taxon>Roseateles</taxon>
    </lineage>
</organism>
<evidence type="ECO:0000256" key="10">
    <source>
        <dbReference type="RuleBase" id="RU003835"/>
    </source>
</evidence>
<evidence type="ECO:0000256" key="5">
    <source>
        <dbReference type="ARBA" id="ARBA00022741"/>
    </source>
</evidence>
<keyword evidence="6 9" id="KW-0418">Kinase</keyword>
<dbReference type="InterPro" id="IPR004372">
    <property type="entry name" value="Ac/propionate_kinase"/>
</dbReference>
<dbReference type="PANTHER" id="PTHR21060">
    <property type="entry name" value="ACETATE KINASE"/>
    <property type="match status" value="1"/>
</dbReference>